<reference evidence="2 3" key="2">
    <citation type="submission" date="2019-09" db="EMBL/GenBank/DDBJ databases">
        <authorList>
            <person name="Jin C."/>
        </authorList>
    </citation>
    <scope>NUCLEOTIDE SEQUENCE [LARGE SCALE GENOMIC DNA]</scope>
    <source>
        <strain evidence="2 3">BN140078</strain>
    </source>
</reference>
<dbReference type="PANTHER" id="PTHR46546">
    <property type="entry name" value="SHEWANELLA-LIKE PROTEIN PHOSPHATASE 1"/>
    <property type="match status" value="1"/>
</dbReference>
<dbReference type="Pfam" id="PF00149">
    <property type="entry name" value="Metallophos"/>
    <property type="match status" value="1"/>
</dbReference>
<dbReference type="Proteomes" id="UP000324611">
    <property type="component" value="Unassembled WGS sequence"/>
</dbReference>
<evidence type="ECO:0000259" key="1">
    <source>
        <dbReference type="Pfam" id="PF00149"/>
    </source>
</evidence>
<name>A0A5B2VKV8_9BACT</name>
<comment type="caution">
    <text evidence="2">The sequence shown here is derived from an EMBL/GenBank/DDBJ whole genome shotgun (WGS) entry which is preliminary data.</text>
</comment>
<dbReference type="AlphaFoldDB" id="A0A5B2VKV8"/>
<dbReference type="GO" id="GO:0016787">
    <property type="term" value="F:hydrolase activity"/>
    <property type="evidence" value="ECO:0007669"/>
    <property type="project" value="InterPro"/>
</dbReference>
<dbReference type="Gene3D" id="3.60.21.10">
    <property type="match status" value="1"/>
</dbReference>
<dbReference type="PANTHER" id="PTHR46546:SF4">
    <property type="entry name" value="SHEWANELLA-LIKE PROTEIN PHOSPHATASE 1"/>
    <property type="match status" value="1"/>
</dbReference>
<dbReference type="SUPFAM" id="SSF56300">
    <property type="entry name" value="Metallo-dependent phosphatases"/>
    <property type="match status" value="1"/>
</dbReference>
<sequence>MNQKFKISLRAPGTKSGRGHFSFRIKETLSVEPSTYVMPDRVVVVADVAGRFRSLRRLLLKEKVIDKYYRWTFGNGHLVILGNCFDKDEQSVECLWLIYSLEERAMRKGGHVHFLLGDYELKGLEGEWRFRQPRYAKVPWKSSIPYAVLYDGNNELWRWLQTKNVAERIGDVLFTYGGVARLSDGPGGNVECINEIARSQYIRKSGIGMNSMSKHLSELGNLVDPTGEISFSGPSKREVEKLLASFGVNTMITSHTAIKTVLSIFDGRVINVNAGDSVDITEWILIRNGIFFHVRMEGTRRRIR</sequence>
<gene>
    <name evidence="2" type="ORF">F0L74_26425</name>
</gene>
<organism evidence="2 3">
    <name type="scientific">Chitinophaga agrisoli</name>
    <dbReference type="NCBI Taxonomy" id="2607653"/>
    <lineage>
        <taxon>Bacteria</taxon>
        <taxon>Pseudomonadati</taxon>
        <taxon>Bacteroidota</taxon>
        <taxon>Chitinophagia</taxon>
        <taxon>Chitinophagales</taxon>
        <taxon>Chitinophagaceae</taxon>
        <taxon>Chitinophaga</taxon>
    </lineage>
</organism>
<proteinExistence type="predicted"/>
<dbReference type="EMBL" id="VUOC01000004">
    <property type="protein sequence ID" value="KAA2239731.1"/>
    <property type="molecule type" value="Genomic_DNA"/>
</dbReference>
<accession>A0A5B2VKV8</accession>
<dbReference type="InterPro" id="IPR004843">
    <property type="entry name" value="Calcineurin-like_PHP"/>
</dbReference>
<keyword evidence="3" id="KW-1185">Reference proteome</keyword>
<protein>
    <recommendedName>
        <fullName evidence="1">Calcineurin-like phosphoesterase domain-containing protein</fullName>
    </recommendedName>
</protein>
<reference evidence="2 3" key="1">
    <citation type="submission" date="2019-09" db="EMBL/GenBank/DDBJ databases">
        <title>Chitinophaga ginsengihumi sp. nov., isolated from soil of ginseng rhizosphere.</title>
        <authorList>
            <person name="Lee J."/>
        </authorList>
    </citation>
    <scope>NUCLEOTIDE SEQUENCE [LARGE SCALE GENOMIC DNA]</scope>
    <source>
        <strain evidence="2 3">BN140078</strain>
    </source>
</reference>
<evidence type="ECO:0000313" key="2">
    <source>
        <dbReference type="EMBL" id="KAA2239731.1"/>
    </source>
</evidence>
<dbReference type="RefSeq" id="WP_149840908.1">
    <property type="nucleotide sequence ID" value="NZ_VUOC01000004.1"/>
</dbReference>
<feature type="domain" description="Calcineurin-like phosphoesterase" evidence="1">
    <location>
        <begin position="41"/>
        <end position="257"/>
    </location>
</feature>
<dbReference type="InterPro" id="IPR029052">
    <property type="entry name" value="Metallo-depent_PP-like"/>
</dbReference>
<evidence type="ECO:0000313" key="3">
    <source>
        <dbReference type="Proteomes" id="UP000324611"/>
    </source>
</evidence>